<accession>X0SKS3</accession>
<dbReference type="InterPro" id="IPR027417">
    <property type="entry name" value="P-loop_NTPase"/>
</dbReference>
<dbReference type="SUPFAM" id="SSF52540">
    <property type="entry name" value="P-loop containing nucleoside triphosphate hydrolases"/>
    <property type="match status" value="1"/>
</dbReference>
<gene>
    <name evidence="1" type="ORF">S01H1_11720</name>
</gene>
<reference evidence="1" key="1">
    <citation type="journal article" date="2014" name="Front. Microbiol.">
        <title>High frequency of phylogenetically diverse reductive dehalogenase-homologous genes in deep subseafloor sedimentary metagenomes.</title>
        <authorList>
            <person name="Kawai M."/>
            <person name="Futagami T."/>
            <person name="Toyoda A."/>
            <person name="Takaki Y."/>
            <person name="Nishi S."/>
            <person name="Hori S."/>
            <person name="Arai W."/>
            <person name="Tsubouchi T."/>
            <person name="Morono Y."/>
            <person name="Uchiyama I."/>
            <person name="Ito T."/>
            <person name="Fujiyama A."/>
            <person name="Inagaki F."/>
            <person name="Takami H."/>
        </authorList>
    </citation>
    <scope>NUCLEOTIDE SEQUENCE</scope>
    <source>
        <strain evidence="1">Expedition CK06-06</strain>
    </source>
</reference>
<dbReference type="AlphaFoldDB" id="X0SKS3"/>
<dbReference type="EMBL" id="BARS01005984">
    <property type="protein sequence ID" value="GAF81619.1"/>
    <property type="molecule type" value="Genomic_DNA"/>
</dbReference>
<dbReference type="Gene3D" id="3.40.50.300">
    <property type="entry name" value="P-loop containing nucleotide triphosphate hydrolases"/>
    <property type="match status" value="1"/>
</dbReference>
<comment type="caution">
    <text evidence="1">The sequence shown here is derived from an EMBL/GenBank/DDBJ whole genome shotgun (WGS) entry which is preliminary data.</text>
</comment>
<evidence type="ECO:0008006" key="2">
    <source>
        <dbReference type="Google" id="ProtNLM"/>
    </source>
</evidence>
<protein>
    <recommendedName>
        <fullName evidence="2">G domain-containing protein</fullName>
    </recommendedName>
</protein>
<sequence length="47" mass="5295">EDVPIVVVENKADLKKTDSSEFKISCENKEGIDQLATEILRMIKTES</sequence>
<name>X0SKS3_9ZZZZ</name>
<proteinExistence type="predicted"/>
<organism evidence="1">
    <name type="scientific">marine sediment metagenome</name>
    <dbReference type="NCBI Taxonomy" id="412755"/>
    <lineage>
        <taxon>unclassified sequences</taxon>
        <taxon>metagenomes</taxon>
        <taxon>ecological metagenomes</taxon>
    </lineage>
</organism>
<feature type="non-terminal residue" evidence="1">
    <location>
        <position position="1"/>
    </location>
</feature>
<evidence type="ECO:0000313" key="1">
    <source>
        <dbReference type="EMBL" id="GAF81619.1"/>
    </source>
</evidence>